<dbReference type="InterPro" id="IPR007110">
    <property type="entry name" value="Ig-like_dom"/>
</dbReference>
<dbReference type="Pfam" id="PF13927">
    <property type="entry name" value="Ig_3"/>
    <property type="match status" value="1"/>
</dbReference>
<evidence type="ECO:0000259" key="1">
    <source>
        <dbReference type="PROSITE" id="PS50835"/>
    </source>
</evidence>
<gene>
    <name evidence="2" type="ORF">V1264_002356</name>
</gene>
<dbReference type="InterPro" id="IPR036179">
    <property type="entry name" value="Ig-like_dom_sf"/>
</dbReference>
<dbReference type="PANTHER" id="PTHR23279:SF36">
    <property type="entry name" value="DEFECTIVE PROBOSCIS EXTENSION RESPONSE 9, ISOFORM A"/>
    <property type="match status" value="1"/>
</dbReference>
<dbReference type="CDD" id="cd00096">
    <property type="entry name" value="Ig"/>
    <property type="match status" value="1"/>
</dbReference>
<protein>
    <recommendedName>
        <fullName evidence="1">Ig-like domain-containing protein</fullName>
    </recommendedName>
</protein>
<dbReference type="GO" id="GO:0050808">
    <property type="term" value="P:synapse organization"/>
    <property type="evidence" value="ECO:0007669"/>
    <property type="project" value="TreeGrafter"/>
</dbReference>
<keyword evidence="3" id="KW-1185">Reference proteome</keyword>
<evidence type="ECO:0000313" key="3">
    <source>
        <dbReference type="Proteomes" id="UP001374579"/>
    </source>
</evidence>
<dbReference type="InterPro" id="IPR003598">
    <property type="entry name" value="Ig_sub2"/>
</dbReference>
<dbReference type="SMART" id="SM00409">
    <property type="entry name" value="IG"/>
    <property type="match status" value="1"/>
</dbReference>
<dbReference type="PANTHER" id="PTHR23279">
    <property type="entry name" value="DEFECTIVE PROBOSCIS EXTENSION RESPONSE DPR -RELATED"/>
    <property type="match status" value="1"/>
</dbReference>
<evidence type="ECO:0000313" key="2">
    <source>
        <dbReference type="EMBL" id="KAK7116726.1"/>
    </source>
</evidence>
<name>A0AAN9C1I4_9CAEN</name>
<dbReference type="SUPFAM" id="SSF48726">
    <property type="entry name" value="Immunoglobulin"/>
    <property type="match status" value="2"/>
</dbReference>
<organism evidence="2 3">
    <name type="scientific">Littorina saxatilis</name>
    <dbReference type="NCBI Taxonomy" id="31220"/>
    <lineage>
        <taxon>Eukaryota</taxon>
        <taxon>Metazoa</taxon>
        <taxon>Spiralia</taxon>
        <taxon>Lophotrochozoa</taxon>
        <taxon>Mollusca</taxon>
        <taxon>Gastropoda</taxon>
        <taxon>Caenogastropoda</taxon>
        <taxon>Littorinimorpha</taxon>
        <taxon>Littorinoidea</taxon>
        <taxon>Littorinidae</taxon>
        <taxon>Littorina</taxon>
    </lineage>
</organism>
<sequence>MSEHEPNSHYWNLLIHKVELRDAGVYECQVSSKLRHLRHHILLEVHEKEEVSTPMPRPSIFISGSNVVDKDDRIYLICNATGQEHPPDDIDWFIEGNKLTTSADEKVFIRKFVSLTDKTIVSILEIKDAQLEDSGLYTCRTSNLQVKSMHVAVLNADTYNVKRGTHKGHPGGATSFFSAPRPPGGVPRWLLYALFVVCVRWIESCMILQ</sequence>
<dbReference type="GO" id="GO:0032589">
    <property type="term" value="C:neuron projection membrane"/>
    <property type="evidence" value="ECO:0007669"/>
    <property type="project" value="TreeGrafter"/>
</dbReference>
<dbReference type="Gene3D" id="2.60.40.10">
    <property type="entry name" value="Immunoglobulins"/>
    <property type="match status" value="2"/>
</dbReference>
<dbReference type="SMART" id="SM00408">
    <property type="entry name" value="IGc2"/>
    <property type="match status" value="1"/>
</dbReference>
<dbReference type="EMBL" id="JBAMIC010000001">
    <property type="protein sequence ID" value="KAK7116726.1"/>
    <property type="molecule type" value="Genomic_DNA"/>
</dbReference>
<dbReference type="InterPro" id="IPR037448">
    <property type="entry name" value="Zig-8"/>
</dbReference>
<dbReference type="InterPro" id="IPR013783">
    <property type="entry name" value="Ig-like_fold"/>
</dbReference>
<proteinExistence type="predicted"/>
<dbReference type="InterPro" id="IPR003599">
    <property type="entry name" value="Ig_sub"/>
</dbReference>
<feature type="domain" description="Ig-like" evidence="1">
    <location>
        <begin position="56"/>
        <end position="152"/>
    </location>
</feature>
<reference evidence="2 3" key="1">
    <citation type="submission" date="2024-02" db="EMBL/GenBank/DDBJ databases">
        <title>Chromosome-scale genome assembly of the rough periwinkle Littorina saxatilis.</title>
        <authorList>
            <person name="De Jode A."/>
            <person name="Faria R."/>
            <person name="Formenti G."/>
            <person name="Sims Y."/>
            <person name="Smith T.P."/>
            <person name="Tracey A."/>
            <person name="Wood J.M.D."/>
            <person name="Zagrodzka Z.B."/>
            <person name="Johannesson K."/>
            <person name="Butlin R.K."/>
            <person name="Leder E.H."/>
        </authorList>
    </citation>
    <scope>NUCLEOTIDE SEQUENCE [LARGE SCALE GENOMIC DNA]</scope>
    <source>
        <strain evidence="2">Snail1</strain>
        <tissue evidence="2">Muscle</tissue>
    </source>
</reference>
<dbReference type="PROSITE" id="PS50835">
    <property type="entry name" value="IG_LIKE"/>
    <property type="match status" value="1"/>
</dbReference>
<dbReference type="AlphaFoldDB" id="A0AAN9C1I4"/>
<comment type="caution">
    <text evidence="2">The sequence shown here is derived from an EMBL/GenBank/DDBJ whole genome shotgun (WGS) entry which is preliminary data.</text>
</comment>
<dbReference type="Proteomes" id="UP001374579">
    <property type="component" value="Unassembled WGS sequence"/>
</dbReference>
<accession>A0AAN9C1I4</accession>